<dbReference type="AlphaFoldDB" id="A0AAD4HRM1"/>
<dbReference type="Proteomes" id="UP001195769">
    <property type="component" value="Unassembled WGS sequence"/>
</dbReference>
<reference evidence="1" key="1">
    <citation type="journal article" date="2020" name="New Phytol.">
        <title>Comparative genomics reveals dynamic genome evolution in host specialist ectomycorrhizal fungi.</title>
        <authorList>
            <person name="Lofgren L.A."/>
            <person name="Nguyen N.H."/>
            <person name="Vilgalys R."/>
            <person name="Ruytinx J."/>
            <person name="Liao H.L."/>
            <person name="Branco S."/>
            <person name="Kuo A."/>
            <person name="LaButti K."/>
            <person name="Lipzen A."/>
            <person name="Andreopoulos W."/>
            <person name="Pangilinan J."/>
            <person name="Riley R."/>
            <person name="Hundley H."/>
            <person name="Na H."/>
            <person name="Barry K."/>
            <person name="Grigoriev I.V."/>
            <person name="Stajich J.E."/>
            <person name="Kennedy P.G."/>
        </authorList>
    </citation>
    <scope>NUCLEOTIDE SEQUENCE</scope>
    <source>
        <strain evidence="1">FC203</strain>
    </source>
</reference>
<protein>
    <submittedName>
        <fullName evidence="1">Uncharacterized protein</fullName>
    </submittedName>
</protein>
<feature type="non-terminal residue" evidence="1">
    <location>
        <position position="115"/>
    </location>
</feature>
<evidence type="ECO:0000313" key="2">
    <source>
        <dbReference type="Proteomes" id="UP001195769"/>
    </source>
</evidence>
<name>A0AAD4HRM1_9AGAM</name>
<gene>
    <name evidence="1" type="ORF">F5891DRAFT_913394</name>
</gene>
<keyword evidence="2" id="KW-1185">Reference proteome</keyword>
<dbReference type="RefSeq" id="XP_041233135.1">
    <property type="nucleotide sequence ID" value="XM_041373661.1"/>
</dbReference>
<dbReference type="GeneID" id="64667959"/>
<feature type="non-terminal residue" evidence="1">
    <location>
        <position position="1"/>
    </location>
</feature>
<accession>A0AAD4HRM1</accession>
<proteinExistence type="predicted"/>
<sequence>ILMENVPITFVLDSPAAITNIENKASFKARTISKVRYIKPITRHQSNQQTAHVTITLSSKASANQAIKMSLVIVGKKVYGHKLLSEPTHFLKCYSFEGAHIVAKCTQEHNMCGTC</sequence>
<evidence type="ECO:0000313" key="1">
    <source>
        <dbReference type="EMBL" id="KAG1907560.1"/>
    </source>
</evidence>
<comment type="caution">
    <text evidence="1">The sequence shown here is derived from an EMBL/GenBank/DDBJ whole genome shotgun (WGS) entry which is preliminary data.</text>
</comment>
<dbReference type="EMBL" id="JABBWK010000002">
    <property type="protein sequence ID" value="KAG1907560.1"/>
    <property type="molecule type" value="Genomic_DNA"/>
</dbReference>
<organism evidence="1 2">
    <name type="scientific">Suillus fuscotomentosus</name>
    <dbReference type="NCBI Taxonomy" id="1912939"/>
    <lineage>
        <taxon>Eukaryota</taxon>
        <taxon>Fungi</taxon>
        <taxon>Dikarya</taxon>
        <taxon>Basidiomycota</taxon>
        <taxon>Agaricomycotina</taxon>
        <taxon>Agaricomycetes</taxon>
        <taxon>Agaricomycetidae</taxon>
        <taxon>Boletales</taxon>
        <taxon>Suillineae</taxon>
        <taxon>Suillaceae</taxon>
        <taxon>Suillus</taxon>
    </lineage>
</organism>